<dbReference type="AlphaFoldDB" id="A0A413RKE4"/>
<dbReference type="CDD" id="cd00077">
    <property type="entry name" value="HDc"/>
    <property type="match status" value="1"/>
</dbReference>
<evidence type="ECO:0000256" key="3">
    <source>
        <dbReference type="ARBA" id="ARBA00022694"/>
    </source>
</evidence>
<dbReference type="FunFam" id="1.10.3090.10:FF:000002">
    <property type="entry name" value="CCA tRNA nucleotidyltransferase"/>
    <property type="match status" value="1"/>
</dbReference>
<dbReference type="InterPro" id="IPR014065">
    <property type="entry name" value="tRNA_adenylyltransferase"/>
</dbReference>
<comment type="caution">
    <text evidence="9">The sequence shown here is derived from an EMBL/GenBank/DDBJ whole genome shotgun (WGS) entry which is preliminary data.</text>
</comment>
<feature type="domain" description="HD/PDEase" evidence="8">
    <location>
        <begin position="312"/>
        <end position="473"/>
    </location>
</feature>
<name>A0A413RKE4_9CELL</name>
<reference evidence="9 10" key="1">
    <citation type="submission" date="2018-08" db="EMBL/GenBank/DDBJ databases">
        <title>Cellulomonas rhizosphaerae sp. nov., a novel actinomycete isolated from soil.</title>
        <authorList>
            <person name="Tian Y."/>
        </authorList>
    </citation>
    <scope>NUCLEOTIDE SEQUENCE [LARGE SCALE GENOMIC DNA]</scope>
    <source>
        <strain evidence="9 10">NEAU-TCZ24</strain>
    </source>
</reference>
<evidence type="ECO:0000256" key="6">
    <source>
        <dbReference type="ARBA" id="ARBA00022741"/>
    </source>
</evidence>
<dbReference type="Pfam" id="PF12627">
    <property type="entry name" value="PolyA_pol_RNAbd"/>
    <property type="match status" value="1"/>
</dbReference>
<dbReference type="PANTHER" id="PTHR46173:SF1">
    <property type="entry name" value="CCA TRNA NUCLEOTIDYLTRANSFERASE 1, MITOCHONDRIAL"/>
    <property type="match status" value="1"/>
</dbReference>
<dbReference type="InterPro" id="IPR006674">
    <property type="entry name" value="HD_domain"/>
</dbReference>
<dbReference type="SMART" id="SM00471">
    <property type="entry name" value="HDc"/>
    <property type="match status" value="1"/>
</dbReference>
<protein>
    <submittedName>
        <fullName evidence="9">CCA tRNA nucleotidyltransferase</fullName>
        <ecNumber evidence="9">2.7.7.72</ecNumber>
    </submittedName>
</protein>
<evidence type="ECO:0000256" key="1">
    <source>
        <dbReference type="ARBA" id="ARBA00001946"/>
    </source>
</evidence>
<keyword evidence="4 9" id="KW-0548">Nucleotidyltransferase</keyword>
<evidence type="ECO:0000259" key="8">
    <source>
        <dbReference type="SMART" id="SM00471"/>
    </source>
</evidence>
<dbReference type="GO" id="GO:0046872">
    <property type="term" value="F:metal ion binding"/>
    <property type="evidence" value="ECO:0007669"/>
    <property type="project" value="UniProtKB-KW"/>
</dbReference>
<dbReference type="SUPFAM" id="SSF81301">
    <property type="entry name" value="Nucleotidyltransferase"/>
    <property type="match status" value="1"/>
</dbReference>
<comment type="cofactor">
    <cofactor evidence="1">
        <name>Mg(2+)</name>
        <dbReference type="ChEBI" id="CHEBI:18420"/>
    </cofactor>
</comment>
<dbReference type="InterPro" id="IPR003607">
    <property type="entry name" value="HD/PDEase_dom"/>
</dbReference>
<evidence type="ECO:0000256" key="5">
    <source>
        <dbReference type="ARBA" id="ARBA00022723"/>
    </source>
</evidence>
<evidence type="ECO:0000256" key="7">
    <source>
        <dbReference type="ARBA" id="ARBA00022842"/>
    </source>
</evidence>
<evidence type="ECO:0000313" key="9">
    <source>
        <dbReference type="EMBL" id="RHA39636.1"/>
    </source>
</evidence>
<evidence type="ECO:0000256" key="2">
    <source>
        <dbReference type="ARBA" id="ARBA00022679"/>
    </source>
</evidence>
<dbReference type="GO" id="GO:0008033">
    <property type="term" value="P:tRNA processing"/>
    <property type="evidence" value="ECO:0007669"/>
    <property type="project" value="UniProtKB-KW"/>
</dbReference>
<dbReference type="InterPro" id="IPR032828">
    <property type="entry name" value="PolyA_RNA-bd"/>
</dbReference>
<keyword evidence="2 9" id="KW-0808">Transferase</keyword>
<keyword evidence="5" id="KW-0479">Metal-binding</keyword>
<dbReference type="CDD" id="cd05398">
    <property type="entry name" value="NT_ClassII-CCAase"/>
    <property type="match status" value="1"/>
</dbReference>
<dbReference type="EMBL" id="QWKP01000203">
    <property type="protein sequence ID" value="RHA39636.1"/>
    <property type="molecule type" value="Genomic_DNA"/>
</dbReference>
<dbReference type="OrthoDB" id="9805698at2"/>
<dbReference type="NCBIfam" id="TIGR00277">
    <property type="entry name" value="HDIG"/>
    <property type="match status" value="1"/>
</dbReference>
<keyword evidence="10" id="KW-1185">Reference proteome</keyword>
<gene>
    <name evidence="9" type="ORF">D1825_11665</name>
</gene>
<dbReference type="Gene3D" id="3.30.460.10">
    <property type="entry name" value="Beta Polymerase, domain 2"/>
    <property type="match status" value="1"/>
</dbReference>
<dbReference type="NCBIfam" id="TIGR02692">
    <property type="entry name" value="tRNA_CCA_actino"/>
    <property type="match status" value="1"/>
</dbReference>
<proteinExistence type="predicted"/>
<sequence>MARGGPGWTCRPLYLLHPQASNRRDGWSPGATRLGRVPVEPTNPHAPQSLIALQKRAIAVLAGLPADALELGELFRAAGHELSLVGGPVRDAFLGRLSADLDFTTNATPDQTEAILARWGDAHWDIGREFGTIGARRFAARRGSGQDVVVEVTTYRTDAYDPTSRKPEVVFGESLEGDLSRRDFTVNSMAVRVPELTFVDPFDGLADLARGVLRTPVDPRQSFDDDPLRMMRGARFAAQLGFTLDPAAQAATVDMAERITIVSAERVRDELSKLLLAAQPRLGLRVLVETGLADHVLPELPALRLEIDEHHRHKDVYEHSLTVLDKAIALETGPDGPVPGPDLVLRLAALLHDIGKPRTKRHEEGGGVSFHHHEMVGAKLVAKRLRELRFDKATVQAVARLTELHLRFHGYGDGEWTDSAVRRYVTDAGPLLERLHRLTRSDSTTRNARKAARLSAAYDDLEVRIARLQEQEELDSVRPDLDGTQIMEILGLRPGREVGAAYRYLLELRMERGPLGPETAREELLAWWARTTSTQTSSS</sequence>
<dbReference type="PANTHER" id="PTHR46173">
    <property type="entry name" value="CCA TRNA NUCLEOTIDYLTRANSFERASE 1, MITOCHONDRIAL"/>
    <property type="match status" value="1"/>
</dbReference>
<dbReference type="EC" id="2.7.7.72" evidence="9"/>
<keyword evidence="6" id="KW-0547">Nucleotide-binding</keyword>
<dbReference type="InterPro" id="IPR006675">
    <property type="entry name" value="HDIG_dom"/>
</dbReference>
<keyword evidence="3" id="KW-0819">tRNA processing</keyword>
<dbReference type="Pfam" id="PF01966">
    <property type="entry name" value="HD"/>
    <property type="match status" value="1"/>
</dbReference>
<accession>A0A413RKE4</accession>
<dbReference type="GO" id="GO:0000166">
    <property type="term" value="F:nucleotide binding"/>
    <property type="evidence" value="ECO:0007669"/>
    <property type="project" value="UniProtKB-KW"/>
</dbReference>
<evidence type="ECO:0000256" key="4">
    <source>
        <dbReference type="ARBA" id="ARBA00022695"/>
    </source>
</evidence>
<dbReference type="SUPFAM" id="SSF81891">
    <property type="entry name" value="Poly A polymerase C-terminal region-like"/>
    <property type="match status" value="1"/>
</dbReference>
<dbReference type="GO" id="GO:0000049">
    <property type="term" value="F:tRNA binding"/>
    <property type="evidence" value="ECO:0007669"/>
    <property type="project" value="TreeGrafter"/>
</dbReference>
<keyword evidence="7" id="KW-0460">Magnesium</keyword>
<dbReference type="InterPro" id="IPR050264">
    <property type="entry name" value="Bact_CCA-adding_enz_type3_sf"/>
</dbReference>
<dbReference type="Proteomes" id="UP000283374">
    <property type="component" value="Unassembled WGS sequence"/>
</dbReference>
<dbReference type="InterPro" id="IPR043519">
    <property type="entry name" value="NT_sf"/>
</dbReference>
<dbReference type="Gene3D" id="1.10.3090.10">
    <property type="entry name" value="cca-adding enzyme, domain 2"/>
    <property type="match status" value="1"/>
</dbReference>
<dbReference type="Pfam" id="PF01743">
    <property type="entry name" value="PolyA_pol"/>
    <property type="match status" value="1"/>
</dbReference>
<dbReference type="GO" id="GO:0004810">
    <property type="term" value="F:CCA tRNA nucleotidyltransferase activity"/>
    <property type="evidence" value="ECO:0007669"/>
    <property type="project" value="UniProtKB-EC"/>
</dbReference>
<dbReference type="InterPro" id="IPR002646">
    <property type="entry name" value="PolA_pol_head_dom"/>
</dbReference>
<evidence type="ECO:0000313" key="10">
    <source>
        <dbReference type="Proteomes" id="UP000283374"/>
    </source>
</evidence>
<organism evidence="9 10">
    <name type="scientific">Cellulomonas rhizosphaerae</name>
    <dbReference type="NCBI Taxonomy" id="2293719"/>
    <lineage>
        <taxon>Bacteria</taxon>
        <taxon>Bacillati</taxon>
        <taxon>Actinomycetota</taxon>
        <taxon>Actinomycetes</taxon>
        <taxon>Micrococcales</taxon>
        <taxon>Cellulomonadaceae</taxon>
        <taxon>Cellulomonas</taxon>
    </lineage>
</organism>